<name>A0ABP5IKS7_9ACTN</name>
<dbReference type="EMBL" id="BAAAPE010000028">
    <property type="protein sequence ID" value="GAA2101868.1"/>
    <property type="molecule type" value="Genomic_DNA"/>
</dbReference>
<comment type="caution">
    <text evidence="1">The sequence shown here is derived from an EMBL/GenBank/DDBJ whole genome shotgun (WGS) entry which is preliminary data.</text>
</comment>
<protein>
    <submittedName>
        <fullName evidence="1">Uncharacterized protein</fullName>
    </submittedName>
</protein>
<proteinExistence type="predicted"/>
<reference evidence="2" key="1">
    <citation type="journal article" date="2019" name="Int. J. Syst. Evol. Microbiol.">
        <title>The Global Catalogue of Microorganisms (GCM) 10K type strain sequencing project: providing services to taxonomists for standard genome sequencing and annotation.</title>
        <authorList>
            <consortium name="The Broad Institute Genomics Platform"/>
            <consortium name="The Broad Institute Genome Sequencing Center for Infectious Disease"/>
            <person name="Wu L."/>
            <person name="Ma J."/>
        </authorList>
    </citation>
    <scope>NUCLEOTIDE SEQUENCE [LARGE SCALE GENOMIC DNA]</scope>
    <source>
        <strain evidence="2">JCM 15478</strain>
    </source>
</reference>
<evidence type="ECO:0000313" key="1">
    <source>
        <dbReference type="EMBL" id="GAA2101868.1"/>
    </source>
</evidence>
<gene>
    <name evidence="1" type="ORF">GCM10009801_75490</name>
</gene>
<sequence>MTPETEELLLDVSARLEWAVTARDCPAIVSIRGTRQWTMSDYDYLRDDATAAAFEQHAAHKARTVEARVWVFMVSMVVVFQDDCVLGRPVANLPLREGEQEALMWTSYHATDGIDFGMVPYTRCPSGEPVYDDPEVFEDPIRAEDADPGRLMRATFLAGEPEA</sequence>
<accession>A0ABP5IKS7</accession>
<dbReference type="RefSeq" id="WP_344534953.1">
    <property type="nucleotide sequence ID" value="NZ_BAAAPE010000028.1"/>
</dbReference>
<keyword evidence="2" id="KW-1185">Reference proteome</keyword>
<dbReference type="Proteomes" id="UP001500016">
    <property type="component" value="Unassembled WGS sequence"/>
</dbReference>
<organism evidence="1 2">
    <name type="scientific">Streptomyces albiaxialis</name>
    <dbReference type="NCBI Taxonomy" id="329523"/>
    <lineage>
        <taxon>Bacteria</taxon>
        <taxon>Bacillati</taxon>
        <taxon>Actinomycetota</taxon>
        <taxon>Actinomycetes</taxon>
        <taxon>Kitasatosporales</taxon>
        <taxon>Streptomycetaceae</taxon>
        <taxon>Streptomyces</taxon>
    </lineage>
</organism>
<evidence type="ECO:0000313" key="2">
    <source>
        <dbReference type="Proteomes" id="UP001500016"/>
    </source>
</evidence>